<keyword evidence="2" id="KW-1185">Reference proteome</keyword>
<sequence>MKQQCPLDPDKFPAAFALFEAAREHKPRGSRMSSATISALCLMCVGEARFAREAARNAGVTEENFSRARRSKHGVALANTLARLFRENAGQRAIRNIVELANQRENLSVAMRASEWLAGINGVSPAQKVEHVGNAAQPSAGMVIIHPDAATPELLAQIFPKTEDGPTRH</sequence>
<gene>
    <name evidence="1" type="ORF">PFY00_12630</name>
</gene>
<organism evidence="1 2">
    <name type="scientific">Thalassococcus lentus</name>
    <dbReference type="NCBI Taxonomy" id="1210524"/>
    <lineage>
        <taxon>Bacteria</taxon>
        <taxon>Pseudomonadati</taxon>
        <taxon>Pseudomonadota</taxon>
        <taxon>Alphaproteobacteria</taxon>
        <taxon>Rhodobacterales</taxon>
        <taxon>Roseobacteraceae</taxon>
        <taxon>Thalassococcus</taxon>
    </lineage>
</organism>
<comment type="caution">
    <text evidence="1">The sequence shown here is derived from an EMBL/GenBank/DDBJ whole genome shotgun (WGS) entry which is preliminary data.</text>
</comment>
<dbReference type="EMBL" id="JAQIOY010000003">
    <property type="protein sequence ID" value="MDA7425576.1"/>
    <property type="molecule type" value="Genomic_DNA"/>
</dbReference>
<dbReference type="Proteomes" id="UP001210720">
    <property type="component" value="Unassembled WGS sequence"/>
</dbReference>
<protein>
    <submittedName>
        <fullName evidence="1">Uncharacterized protein</fullName>
    </submittedName>
</protein>
<dbReference type="RefSeq" id="WP_271432908.1">
    <property type="nucleotide sequence ID" value="NZ_JAQIOY010000003.1"/>
</dbReference>
<evidence type="ECO:0000313" key="2">
    <source>
        <dbReference type="Proteomes" id="UP001210720"/>
    </source>
</evidence>
<proteinExistence type="predicted"/>
<reference evidence="1 2" key="1">
    <citation type="submission" date="2023-01" db="EMBL/GenBank/DDBJ databases">
        <title>Thalassococcus onchidii sp. nov., isolated from a marine invertebrate from the South China Sea.</title>
        <authorList>
            <person name="Xu S."/>
            <person name="Liu Z."/>
            <person name="Xu Y."/>
        </authorList>
    </citation>
    <scope>NUCLEOTIDE SEQUENCE [LARGE SCALE GENOMIC DNA]</scope>
    <source>
        <strain evidence="1 2">KCTC 32084</strain>
    </source>
</reference>
<evidence type="ECO:0000313" key="1">
    <source>
        <dbReference type="EMBL" id="MDA7425576.1"/>
    </source>
</evidence>
<accession>A0ABT4XUE6</accession>
<name>A0ABT4XUE6_9RHOB</name>